<dbReference type="EMBL" id="BAABME010023613">
    <property type="protein sequence ID" value="GAA0168414.1"/>
    <property type="molecule type" value="Genomic_DNA"/>
</dbReference>
<reference evidence="1 2" key="1">
    <citation type="submission" date="2024-01" db="EMBL/GenBank/DDBJ databases">
        <title>The complete chloroplast genome sequence of Lithospermum erythrorhizon: insights into the phylogenetic relationship among Boraginaceae species and the maternal lineages of purple gromwells.</title>
        <authorList>
            <person name="Okada T."/>
            <person name="Watanabe K."/>
        </authorList>
    </citation>
    <scope>NUCLEOTIDE SEQUENCE [LARGE SCALE GENOMIC DNA]</scope>
</reference>
<organism evidence="1 2">
    <name type="scientific">Lithospermum erythrorhizon</name>
    <name type="common">Purple gromwell</name>
    <name type="synonym">Lithospermum officinale var. erythrorhizon</name>
    <dbReference type="NCBI Taxonomy" id="34254"/>
    <lineage>
        <taxon>Eukaryota</taxon>
        <taxon>Viridiplantae</taxon>
        <taxon>Streptophyta</taxon>
        <taxon>Embryophyta</taxon>
        <taxon>Tracheophyta</taxon>
        <taxon>Spermatophyta</taxon>
        <taxon>Magnoliopsida</taxon>
        <taxon>eudicotyledons</taxon>
        <taxon>Gunneridae</taxon>
        <taxon>Pentapetalae</taxon>
        <taxon>asterids</taxon>
        <taxon>lamiids</taxon>
        <taxon>Boraginales</taxon>
        <taxon>Boraginaceae</taxon>
        <taxon>Boraginoideae</taxon>
        <taxon>Lithospermeae</taxon>
        <taxon>Lithospermum</taxon>
    </lineage>
</organism>
<protein>
    <submittedName>
        <fullName evidence="1">Uncharacterized protein</fullName>
    </submittedName>
</protein>
<evidence type="ECO:0000313" key="2">
    <source>
        <dbReference type="Proteomes" id="UP001454036"/>
    </source>
</evidence>
<accession>A0AAV3QXN7</accession>
<sequence length="129" mass="14064">MCSSGSILPINLVNVESFIPTGVAALLISGEKGPGLAKSMLVPFAFVRQLFRRGYLFASVTWQLSPSQDHFPPHLVSEPPNEWDASLRGRRSSSPAECEYKFPPSLPGWMTIWYGFLPSTEGGVPSALP</sequence>
<name>A0AAV3QXN7_LITER</name>
<comment type="caution">
    <text evidence="1">The sequence shown here is derived from an EMBL/GenBank/DDBJ whole genome shotgun (WGS) entry which is preliminary data.</text>
</comment>
<keyword evidence="2" id="KW-1185">Reference proteome</keyword>
<proteinExistence type="predicted"/>
<dbReference type="AlphaFoldDB" id="A0AAV3QXN7"/>
<dbReference type="Proteomes" id="UP001454036">
    <property type="component" value="Unassembled WGS sequence"/>
</dbReference>
<evidence type="ECO:0000313" key="1">
    <source>
        <dbReference type="EMBL" id="GAA0168414.1"/>
    </source>
</evidence>
<gene>
    <name evidence="1" type="ORF">LIER_40561</name>
</gene>